<dbReference type="SUPFAM" id="SSF54523">
    <property type="entry name" value="Pili subunits"/>
    <property type="match status" value="1"/>
</dbReference>
<keyword evidence="1" id="KW-1133">Transmembrane helix</keyword>
<dbReference type="STRING" id="1123071.SAMN02745181_2876"/>
<reference evidence="2 3" key="1">
    <citation type="submission" date="2016-11" db="EMBL/GenBank/DDBJ databases">
        <authorList>
            <person name="Jaros S."/>
            <person name="Januszkiewicz K."/>
            <person name="Wedrychowicz H."/>
        </authorList>
    </citation>
    <scope>NUCLEOTIDE SEQUENCE [LARGE SCALE GENOMIC DNA]</scope>
    <source>
        <strain evidence="2 3">DSM 18772</strain>
    </source>
</reference>
<evidence type="ECO:0000313" key="2">
    <source>
        <dbReference type="EMBL" id="SHJ95855.1"/>
    </source>
</evidence>
<dbReference type="Pfam" id="PF07963">
    <property type="entry name" value="N_methyl"/>
    <property type="match status" value="1"/>
</dbReference>
<dbReference type="NCBIfam" id="TIGR02532">
    <property type="entry name" value="IV_pilin_GFxxxE"/>
    <property type="match status" value="1"/>
</dbReference>
<keyword evidence="3" id="KW-1185">Reference proteome</keyword>
<dbReference type="Gene3D" id="3.30.700.10">
    <property type="entry name" value="Glycoprotein, Type 4 Pilin"/>
    <property type="match status" value="1"/>
</dbReference>
<dbReference type="Proteomes" id="UP000184510">
    <property type="component" value="Unassembled WGS sequence"/>
</dbReference>
<dbReference type="InParanoid" id="A0A1M6NJD9"/>
<keyword evidence="1" id="KW-0812">Transmembrane</keyword>
<dbReference type="RefSeq" id="WP_143184450.1">
    <property type="nucleotide sequence ID" value="NZ_FQYR01000005.1"/>
</dbReference>
<name>A0A1M6NJD9_9BACT</name>
<dbReference type="OrthoDB" id="192236at2"/>
<gene>
    <name evidence="2" type="ORF">SAMN02745181_2876</name>
</gene>
<dbReference type="InterPro" id="IPR045584">
    <property type="entry name" value="Pilin-like"/>
</dbReference>
<dbReference type="AlphaFoldDB" id="A0A1M6NJD9"/>
<accession>A0A1M6NJD9</accession>
<dbReference type="EMBL" id="FQYR01000005">
    <property type="protein sequence ID" value="SHJ95855.1"/>
    <property type="molecule type" value="Genomic_DNA"/>
</dbReference>
<evidence type="ECO:0000313" key="3">
    <source>
        <dbReference type="Proteomes" id="UP000184510"/>
    </source>
</evidence>
<keyword evidence="1" id="KW-0472">Membrane</keyword>
<feature type="transmembrane region" description="Helical" evidence="1">
    <location>
        <begin position="21"/>
        <end position="39"/>
    </location>
</feature>
<evidence type="ECO:0000256" key="1">
    <source>
        <dbReference type="SAM" id="Phobius"/>
    </source>
</evidence>
<dbReference type="InterPro" id="IPR012902">
    <property type="entry name" value="N_methyl_site"/>
</dbReference>
<organism evidence="2 3">
    <name type="scientific">Rubritalea squalenifaciens DSM 18772</name>
    <dbReference type="NCBI Taxonomy" id="1123071"/>
    <lineage>
        <taxon>Bacteria</taxon>
        <taxon>Pseudomonadati</taxon>
        <taxon>Verrucomicrobiota</taxon>
        <taxon>Verrucomicrobiia</taxon>
        <taxon>Verrucomicrobiales</taxon>
        <taxon>Rubritaleaceae</taxon>
        <taxon>Rubritalea</taxon>
    </lineage>
</organism>
<sequence length="240" mass="25736">MKNPSISLFRNKPRGFTLIELIAVIMVIAILMGIGATTLKNVTTAKGVNTGVPIAESIFSEARSLAKGRGVDAYVIIYADTSDNDADMTEKLYRYMGVATNAEYDANGNLTEGSGTLRLTSRGSMLPTKTFLNANLSGLTDADKMPVLIPGSSDPKECYVYRFNSEGILVEPTLSGANGPQALFVIQSGVMTPGSDFPRELPKNEKDVGGFAVWRSGQTSVFRHPDQILDINGAVDASFE</sequence>
<proteinExistence type="predicted"/>
<protein>
    <submittedName>
        <fullName evidence="2">Prepilin-type N-terminal cleavage/methylation domain-containing protein</fullName>
    </submittedName>
</protein>